<evidence type="ECO:0000313" key="1">
    <source>
        <dbReference type="EMBL" id="OWL98966.1"/>
    </source>
</evidence>
<evidence type="ECO:0000313" key="2">
    <source>
        <dbReference type="Proteomes" id="UP000197208"/>
    </source>
</evidence>
<comment type="caution">
    <text evidence="1">The sequence shown here is derived from an EMBL/GenBank/DDBJ whole genome shotgun (WGS) entry which is preliminary data.</text>
</comment>
<protein>
    <submittedName>
        <fullName evidence="1">Uncharacterized protein</fullName>
    </submittedName>
</protein>
<sequence>MSEEGTRKEQNEQAVLGALRDCVALTSRRITATYGPRVNWGGLLTRGAIREVRTTYGPVLTLTDSELQRAGIQYRLRGPASLADRAYMMDAVQLLQKLGYEWVEWNYKAYRDQGLTGHITSAYMRVPEEEYWPLQNRYTGNRRTREDGTRLEMLGEPRLYARCSGGGIKVTEARGLLKLHGTHIAGYWHSPLLLVVPEETAALRAYVRRVNEDARDRRQRGNCPDAPFHPVITVFTLPLPSLVRRPGQVNVD</sequence>
<organism evidence="1 2">
    <name type="scientific">Deinococcus indicus</name>
    <dbReference type="NCBI Taxonomy" id="223556"/>
    <lineage>
        <taxon>Bacteria</taxon>
        <taxon>Thermotogati</taxon>
        <taxon>Deinococcota</taxon>
        <taxon>Deinococci</taxon>
        <taxon>Deinococcales</taxon>
        <taxon>Deinococcaceae</taxon>
        <taxon>Deinococcus</taxon>
    </lineage>
</organism>
<name>A0A246BTE5_9DEIO</name>
<dbReference type="AlphaFoldDB" id="A0A246BTE5"/>
<accession>A0A246BTE5</accession>
<dbReference type="OrthoDB" id="72441at2"/>
<reference evidence="1 2" key="1">
    <citation type="submission" date="2017-05" db="EMBL/GenBank/DDBJ databases">
        <title>De novo genome assembly of Deniococcus indicus strain DR1.</title>
        <authorList>
            <person name="Chauhan D."/>
            <person name="Yennamalli R.M."/>
            <person name="Priyadarshini R."/>
        </authorList>
    </citation>
    <scope>NUCLEOTIDE SEQUENCE [LARGE SCALE GENOMIC DNA]</scope>
    <source>
        <strain evidence="1 2">DR1</strain>
    </source>
</reference>
<dbReference type="EMBL" id="NHMK01000003">
    <property type="protein sequence ID" value="OWL98966.1"/>
    <property type="molecule type" value="Genomic_DNA"/>
</dbReference>
<keyword evidence="2" id="KW-1185">Reference proteome</keyword>
<proteinExistence type="predicted"/>
<dbReference type="RefSeq" id="WP_088246659.1">
    <property type="nucleotide sequence ID" value="NZ_NHMK01000003.1"/>
</dbReference>
<dbReference type="Proteomes" id="UP000197208">
    <property type="component" value="Unassembled WGS sequence"/>
</dbReference>
<gene>
    <name evidence="1" type="ORF">CBQ26_00470</name>
</gene>